<dbReference type="InterPro" id="IPR050763">
    <property type="entry name" value="ABC_transporter_ATP-binding"/>
</dbReference>
<dbReference type="PANTHER" id="PTHR42711">
    <property type="entry name" value="ABC TRANSPORTER ATP-BINDING PROTEIN"/>
    <property type="match status" value="1"/>
</dbReference>
<dbReference type="GO" id="GO:0016887">
    <property type="term" value="F:ATP hydrolysis activity"/>
    <property type="evidence" value="ECO:0007669"/>
    <property type="project" value="InterPro"/>
</dbReference>
<dbReference type="SMART" id="SM00382">
    <property type="entry name" value="AAA"/>
    <property type="match status" value="1"/>
</dbReference>
<accession>A0A6H2GSN6</accession>
<dbReference type="InterPro" id="IPR003439">
    <property type="entry name" value="ABC_transporter-like_ATP-bd"/>
</dbReference>
<keyword evidence="2" id="KW-0813">Transport</keyword>
<proteinExistence type="inferred from homology"/>
<dbReference type="InterPro" id="IPR027417">
    <property type="entry name" value="P-loop_NTPase"/>
</dbReference>
<name>A0A6H2GSN6_9BACL</name>
<keyword evidence="3" id="KW-0547">Nucleotide-binding</keyword>
<evidence type="ECO:0000313" key="6">
    <source>
        <dbReference type="EMBL" id="QJC50420.1"/>
    </source>
</evidence>
<dbReference type="PROSITE" id="PS50893">
    <property type="entry name" value="ABC_TRANSPORTER_2"/>
    <property type="match status" value="1"/>
</dbReference>
<dbReference type="InterPro" id="IPR003593">
    <property type="entry name" value="AAA+_ATPase"/>
</dbReference>
<keyword evidence="4 6" id="KW-0067">ATP-binding</keyword>
<dbReference type="Pfam" id="PF00005">
    <property type="entry name" value="ABC_tran"/>
    <property type="match status" value="1"/>
</dbReference>
<keyword evidence="7" id="KW-1185">Reference proteome</keyword>
<dbReference type="KEGG" id="palr:HGI30_01640"/>
<dbReference type="RefSeq" id="WP_168906098.1">
    <property type="nucleotide sequence ID" value="NZ_CP051428.1"/>
</dbReference>
<dbReference type="GO" id="GO:0005524">
    <property type="term" value="F:ATP binding"/>
    <property type="evidence" value="ECO:0007669"/>
    <property type="project" value="UniProtKB-KW"/>
</dbReference>
<evidence type="ECO:0000256" key="4">
    <source>
        <dbReference type="ARBA" id="ARBA00022840"/>
    </source>
</evidence>
<dbReference type="InterPro" id="IPR025302">
    <property type="entry name" value="DrrA1/2-like_C"/>
</dbReference>
<evidence type="ECO:0000256" key="3">
    <source>
        <dbReference type="ARBA" id="ARBA00022741"/>
    </source>
</evidence>
<evidence type="ECO:0000259" key="5">
    <source>
        <dbReference type="PROSITE" id="PS50893"/>
    </source>
</evidence>
<dbReference type="PANTHER" id="PTHR42711:SF5">
    <property type="entry name" value="ABC TRANSPORTER ATP-BINDING PROTEIN NATA"/>
    <property type="match status" value="1"/>
</dbReference>
<dbReference type="EMBL" id="CP051428">
    <property type="protein sequence ID" value="QJC50420.1"/>
    <property type="molecule type" value="Genomic_DNA"/>
</dbReference>
<dbReference type="SUPFAM" id="SSF52540">
    <property type="entry name" value="P-loop containing nucleoside triphosphate hydrolases"/>
    <property type="match status" value="1"/>
</dbReference>
<dbReference type="PROSITE" id="PS00211">
    <property type="entry name" value="ABC_TRANSPORTER_1"/>
    <property type="match status" value="1"/>
</dbReference>
<evidence type="ECO:0000256" key="1">
    <source>
        <dbReference type="ARBA" id="ARBA00005417"/>
    </source>
</evidence>
<evidence type="ECO:0000313" key="7">
    <source>
        <dbReference type="Proteomes" id="UP000502136"/>
    </source>
</evidence>
<reference evidence="6 7" key="1">
    <citation type="submission" date="2020-04" db="EMBL/GenBank/DDBJ databases">
        <title>Novel Paenibacillus strain UniB2 isolated from commercial digestive syrup.</title>
        <authorList>
            <person name="Thorat V."/>
            <person name="Kirdat K."/>
            <person name="Tiwarekar B."/>
            <person name="Yadav A."/>
        </authorList>
    </citation>
    <scope>NUCLEOTIDE SEQUENCE [LARGE SCALE GENOMIC DNA]</scope>
    <source>
        <strain evidence="6 7">UniB2</strain>
    </source>
</reference>
<comment type="similarity">
    <text evidence="1">Belongs to the ABC transporter superfamily.</text>
</comment>
<organism evidence="6 7">
    <name type="scientific">Paenibacillus albicereus</name>
    <dbReference type="NCBI Taxonomy" id="2726185"/>
    <lineage>
        <taxon>Bacteria</taxon>
        <taxon>Bacillati</taxon>
        <taxon>Bacillota</taxon>
        <taxon>Bacilli</taxon>
        <taxon>Bacillales</taxon>
        <taxon>Paenibacillaceae</taxon>
        <taxon>Paenibacillus</taxon>
    </lineage>
</organism>
<dbReference type="Proteomes" id="UP000502136">
    <property type="component" value="Chromosome"/>
</dbReference>
<feature type="domain" description="ABC transporter" evidence="5">
    <location>
        <begin position="3"/>
        <end position="229"/>
    </location>
</feature>
<gene>
    <name evidence="6" type="ORF">HGI30_01640</name>
</gene>
<dbReference type="Gene3D" id="3.40.50.300">
    <property type="entry name" value="P-loop containing nucleotide triphosphate hydrolases"/>
    <property type="match status" value="1"/>
</dbReference>
<dbReference type="InterPro" id="IPR017871">
    <property type="entry name" value="ABC_transporter-like_CS"/>
</dbReference>
<dbReference type="Pfam" id="PF13732">
    <property type="entry name" value="DrrA1-3_C"/>
    <property type="match status" value="1"/>
</dbReference>
<sequence>MGLEINHLIKRYGGKTVLHGISLEARTGQAFGLLGGNGAGKTTTIRSVLGLVEYESGSITWDGKPIQDNRPSIGYLPEERGLYPKEKVSEQLIYFAMLEGLSRPAAVKAMRGWLERLGIAEHEGKRVEQLSKGNQQKVQIISSLIHDPELVILDEPFSGLDPVNSDMLASVVQDQLKLGKTMIFSSHQMGQVERFCDYVCILKRGQMTVSGKLADIKRSYGRTSLLLRSEQDLTPHLATFGMQPVEESLHEWQVKVDSEEQAHGLMQSMAGAGVKLLKFELKEPTLHEIFIEKVGEGA</sequence>
<evidence type="ECO:0000256" key="2">
    <source>
        <dbReference type="ARBA" id="ARBA00022448"/>
    </source>
</evidence>
<dbReference type="AlphaFoldDB" id="A0A6H2GSN6"/>
<protein>
    <submittedName>
        <fullName evidence="6">ATP-binding cassette domain-containing protein</fullName>
    </submittedName>
</protein>